<evidence type="ECO:0000313" key="2">
    <source>
        <dbReference type="Proteomes" id="UP000046373"/>
    </source>
</evidence>
<name>A0A090GHF3_MESPL</name>
<accession>A0A090GHF3</accession>
<reference evidence="1 2" key="1">
    <citation type="submission" date="2014-08" db="EMBL/GenBank/DDBJ databases">
        <authorList>
            <person name="Moulin Lionel"/>
        </authorList>
    </citation>
    <scope>NUCLEOTIDE SEQUENCE [LARGE SCALE GENOMIC DNA]</scope>
</reference>
<gene>
    <name evidence="1" type="ORF">MPLDJ20_140155</name>
</gene>
<sequence length="55" mass="5756">MSWGVLRMLRSALAAEKSVEKSGFAPGVEMIASIAPSGMRLDQAKSCLETAAPGF</sequence>
<protein>
    <submittedName>
        <fullName evidence="1">Uncharacterized protein</fullName>
    </submittedName>
</protein>
<proteinExistence type="predicted"/>
<dbReference type="AlphaFoldDB" id="A0A090GHF3"/>
<organism evidence="1 2">
    <name type="scientific">Mesorhizobium plurifarium</name>
    <dbReference type="NCBI Taxonomy" id="69974"/>
    <lineage>
        <taxon>Bacteria</taxon>
        <taxon>Pseudomonadati</taxon>
        <taxon>Pseudomonadota</taxon>
        <taxon>Alphaproteobacteria</taxon>
        <taxon>Hyphomicrobiales</taxon>
        <taxon>Phyllobacteriaceae</taxon>
        <taxon>Mesorhizobium</taxon>
    </lineage>
</organism>
<evidence type="ECO:0000313" key="1">
    <source>
        <dbReference type="EMBL" id="CDX31070.1"/>
    </source>
</evidence>
<dbReference type="EMBL" id="CCNB01000006">
    <property type="protein sequence ID" value="CDX31070.1"/>
    <property type="molecule type" value="Genomic_DNA"/>
</dbReference>
<dbReference type="Proteomes" id="UP000046373">
    <property type="component" value="Unassembled WGS sequence"/>
</dbReference>